<dbReference type="Proteomes" id="UP001199631">
    <property type="component" value="Unassembled WGS sequence"/>
</dbReference>
<reference evidence="7 8" key="1">
    <citation type="journal article" date="2022" name="Evol. Bioinform. Online">
        <title>Draft Genome Sequence of Oceanobacillus jordanicus Strain GSFE11, a Halotolerant Plant Growth-Promoting Bacterial Endophyte Isolated From the Jordan Valley.</title>
        <authorList>
            <person name="Alhindi T."/>
            <person name="Albdaiwi R."/>
        </authorList>
    </citation>
    <scope>NUCLEOTIDE SEQUENCE [LARGE SCALE GENOMIC DNA]</scope>
    <source>
        <strain evidence="7 8">GSFE11</strain>
    </source>
</reference>
<sequence>MKKIILTSLLGLILIALAACGSEDEGANGDGGDSESNGGKLEELQEAGTVTIGFANEEPYAYEEDGELKGAAVDIAAAVFAELGIDNMKSQLSNFDSLIPGLQANQFDVVTAGMAITPDRCEQAAFGEPEMVYGEGLVVQAGNPLNIQSYQDIADNPDIRVTVMSGATEVGYLESVGVSDDQVTPADDIPATFSAIQADRADVTTATEMTLRMAVETAGDDLEFVDNFEQPDIEGVPSYGAAAFSKDNTELRDAYNEKLKELKEDGTVAELLEANGFDPESNMAEAGEITTESVCSGENY</sequence>
<accession>A0AAW5B6Z4</accession>
<evidence type="ECO:0000313" key="7">
    <source>
        <dbReference type="EMBL" id="MCG3419313.1"/>
    </source>
</evidence>
<organism evidence="7 8">
    <name type="scientific">Oceanobacillus jordanicus</name>
    <dbReference type="NCBI Taxonomy" id="2867266"/>
    <lineage>
        <taxon>Bacteria</taxon>
        <taxon>Bacillati</taxon>
        <taxon>Bacillota</taxon>
        <taxon>Bacilli</taxon>
        <taxon>Bacillales</taxon>
        <taxon>Bacillaceae</taxon>
        <taxon>Oceanobacillus</taxon>
    </lineage>
</organism>
<dbReference type="AlphaFoldDB" id="A0AAW5B6Z4"/>
<keyword evidence="2" id="KW-0564">Palmitate</keyword>
<proteinExistence type="predicted"/>
<feature type="signal peptide" evidence="5">
    <location>
        <begin position="1"/>
        <end position="18"/>
    </location>
</feature>
<keyword evidence="1 5" id="KW-0732">Signal</keyword>
<dbReference type="SMART" id="SM00062">
    <property type="entry name" value="PBPb"/>
    <property type="match status" value="1"/>
</dbReference>
<keyword evidence="3" id="KW-0449">Lipoprotein</keyword>
<dbReference type="RefSeq" id="WP_238019517.1">
    <property type="nucleotide sequence ID" value="NZ_JAIFZM010000006.1"/>
</dbReference>
<dbReference type="SUPFAM" id="SSF53850">
    <property type="entry name" value="Periplasmic binding protein-like II"/>
    <property type="match status" value="1"/>
</dbReference>
<evidence type="ECO:0000256" key="4">
    <source>
        <dbReference type="SAM" id="MobiDB-lite"/>
    </source>
</evidence>
<feature type="chain" id="PRO_5043374975" evidence="5">
    <location>
        <begin position="19"/>
        <end position="300"/>
    </location>
</feature>
<comment type="caution">
    <text evidence="7">The sequence shown here is derived from an EMBL/GenBank/DDBJ whole genome shotgun (WGS) entry which is preliminary data.</text>
</comment>
<name>A0AAW5B6Z4_9BACI</name>
<feature type="domain" description="Solute-binding protein family 3/N-terminal" evidence="6">
    <location>
        <begin position="49"/>
        <end position="279"/>
    </location>
</feature>
<evidence type="ECO:0000259" key="6">
    <source>
        <dbReference type="SMART" id="SM00062"/>
    </source>
</evidence>
<evidence type="ECO:0000256" key="1">
    <source>
        <dbReference type="ARBA" id="ARBA00022729"/>
    </source>
</evidence>
<evidence type="ECO:0000313" key="8">
    <source>
        <dbReference type="Proteomes" id="UP001199631"/>
    </source>
</evidence>
<dbReference type="GO" id="GO:0051470">
    <property type="term" value="P:ectoine transmembrane transport"/>
    <property type="evidence" value="ECO:0007669"/>
    <property type="project" value="InterPro"/>
</dbReference>
<dbReference type="Pfam" id="PF00497">
    <property type="entry name" value="SBP_bac_3"/>
    <property type="match status" value="1"/>
</dbReference>
<dbReference type="CDD" id="cd01002">
    <property type="entry name" value="PBP2_Ehub_like"/>
    <property type="match status" value="1"/>
</dbReference>
<dbReference type="Gene3D" id="3.40.190.10">
    <property type="entry name" value="Periplasmic binding protein-like II"/>
    <property type="match status" value="2"/>
</dbReference>
<dbReference type="PROSITE" id="PS51257">
    <property type="entry name" value="PROKAR_LIPOPROTEIN"/>
    <property type="match status" value="1"/>
</dbReference>
<keyword evidence="8" id="KW-1185">Reference proteome</keyword>
<dbReference type="PANTHER" id="PTHR35936:SF17">
    <property type="entry name" value="ARGININE-BINDING EXTRACELLULAR PROTEIN ARTP"/>
    <property type="match status" value="1"/>
</dbReference>
<protein>
    <submittedName>
        <fullName evidence="7">Ectoine/hydroxyectoine ABC transporter substrate-binding protein EhuB</fullName>
    </submittedName>
</protein>
<dbReference type="InterPro" id="IPR014337">
    <property type="entry name" value="Ectoine_EhuB"/>
</dbReference>
<dbReference type="NCBIfam" id="TIGR02995">
    <property type="entry name" value="ectoine_ehuB"/>
    <property type="match status" value="1"/>
</dbReference>
<dbReference type="InterPro" id="IPR001638">
    <property type="entry name" value="Solute-binding_3/MltF_N"/>
</dbReference>
<gene>
    <name evidence="7" type="primary">ehuB</name>
    <name evidence="7" type="ORF">K3T81_09125</name>
</gene>
<dbReference type="PANTHER" id="PTHR35936">
    <property type="entry name" value="MEMBRANE-BOUND LYTIC MUREIN TRANSGLYCOSYLASE F"/>
    <property type="match status" value="1"/>
</dbReference>
<dbReference type="GO" id="GO:0033294">
    <property type="term" value="F:ectoine binding"/>
    <property type="evidence" value="ECO:0007669"/>
    <property type="project" value="InterPro"/>
</dbReference>
<feature type="compositionally biased region" description="Polar residues" evidence="4">
    <location>
        <begin position="290"/>
        <end position="300"/>
    </location>
</feature>
<evidence type="ECO:0000256" key="2">
    <source>
        <dbReference type="ARBA" id="ARBA00023139"/>
    </source>
</evidence>
<evidence type="ECO:0000256" key="5">
    <source>
        <dbReference type="SAM" id="SignalP"/>
    </source>
</evidence>
<dbReference type="EMBL" id="JAIFZM010000006">
    <property type="protein sequence ID" value="MCG3419313.1"/>
    <property type="molecule type" value="Genomic_DNA"/>
</dbReference>
<feature type="region of interest" description="Disordered" evidence="4">
    <location>
        <begin position="280"/>
        <end position="300"/>
    </location>
</feature>
<evidence type="ECO:0000256" key="3">
    <source>
        <dbReference type="ARBA" id="ARBA00023288"/>
    </source>
</evidence>